<dbReference type="GO" id="GO:0005524">
    <property type="term" value="F:ATP binding"/>
    <property type="evidence" value="ECO:0007669"/>
    <property type="project" value="UniProtKB-UniRule"/>
</dbReference>
<dbReference type="Pfam" id="PF07714">
    <property type="entry name" value="PK_Tyr_Ser-Thr"/>
    <property type="match status" value="1"/>
</dbReference>
<reference evidence="3" key="1">
    <citation type="submission" date="2022-04" db="EMBL/GenBank/DDBJ databases">
        <title>A functionally conserved STORR gene fusion in Papaver species that diverged 16.8 million years ago.</title>
        <authorList>
            <person name="Catania T."/>
        </authorList>
    </citation>
    <scope>NUCLEOTIDE SEQUENCE</scope>
    <source>
        <strain evidence="3">S-188037</strain>
    </source>
</reference>
<dbReference type="Gene3D" id="1.10.510.10">
    <property type="entry name" value="Transferase(Phosphotransferase) domain 1"/>
    <property type="match status" value="1"/>
</dbReference>
<accession>A0AAD4X3D3</accession>
<dbReference type="GO" id="GO:0005737">
    <property type="term" value="C:cytoplasm"/>
    <property type="evidence" value="ECO:0007669"/>
    <property type="project" value="TreeGrafter"/>
</dbReference>
<feature type="domain" description="Protein kinase" evidence="2">
    <location>
        <begin position="172"/>
        <end position="441"/>
    </location>
</feature>
<gene>
    <name evidence="3" type="ORF">MKW98_020374</name>
</gene>
<dbReference type="InterPro" id="IPR000719">
    <property type="entry name" value="Prot_kinase_dom"/>
</dbReference>
<proteinExistence type="predicted"/>
<dbReference type="GO" id="GO:0007165">
    <property type="term" value="P:signal transduction"/>
    <property type="evidence" value="ECO:0007669"/>
    <property type="project" value="TreeGrafter"/>
</dbReference>
<dbReference type="InterPro" id="IPR001245">
    <property type="entry name" value="Ser-Thr/Tyr_kinase_cat_dom"/>
</dbReference>
<dbReference type="InterPro" id="IPR011009">
    <property type="entry name" value="Kinase-like_dom_sf"/>
</dbReference>
<dbReference type="SUPFAM" id="SSF56112">
    <property type="entry name" value="Protein kinase-like (PK-like)"/>
    <property type="match status" value="1"/>
</dbReference>
<dbReference type="Proteomes" id="UP001202328">
    <property type="component" value="Unassembled WGS sequence"/>
</dbReference>
<evidence type="ECO:0000256" key="1">
    <source>
        <dbReference type="PROSITE-ProRule" id="PRU10141"/>
    </source>
</evidence>
<keyword evidence="4" id="KW-1185">Reference proteome</keyword>
<dbReference type="InterPro" id="IPR050167">
    <property type="entry name" value="Ser_Thr_protein_kinase"/>
</dbReference>
<feature type="non-terminal residue" evidence="3">
    <location>
        <position position="441"/>
    </location>
</feature>
<dbReference type="PROSITE" id="PS50011">
    <property type="entry name" value="PROTEIN_KINASE_DOM"/>
    <property type="match status" value="1"/>
</dbReference>
<protein>
    <recommendedName>
        <fullName evidence="2">Protein kinase domain-containing protein</fullName>
    </recommendedName>
</protein>
<keyword evidence="1" id="KW-0067">ATP-binding</keyword>
<sequence>MNSSQFPWHSQFSVYLLFDVAAATSTKMDTTLLTERWFCCQINLRRKMVVSKRRYSLTFDREKLGLPLLDHLLLGDQEDAYTNASQKPRSGSTTPCFNTREILHVVICSKIWKLASRMTKILFSKLITRVKTMKHEILHGGSSYVNSQGFGETSFLDKWNDALQEASTINSHGDSDDKGKGKIAHEMVTYSRVWEGTKQHRFVTRIPTANGVLYDEQEDDFNCQRSTEPESQIVQCSRFGGNEACDSTFSSVTISNSSICPLHNFDMDADSLNYDISWEDLTFGEQIGQGSSATVYHGLWRGLDVAIKVFLKFEIWDGLLSCFTQEVLMRRLRHPNLLLFMGHRSLFQLLRRNLVTLDSRRRVNMALDVNWTVKVGDFGLSRLKHATFLTTKKWRGTTQWMAPEVIRNEPVDEKSDLYSFGVVLWELATLKIPWYGPTPMQ</sequence>
<dbReference type="PANTHER" id="PTHR23257:SF978">
    <property type="entry name" value="PROTEIN KINASE FAMILY PROTEIN"/>
    <property type="match status" value="1"/>
</dbReference>
<feature type="binding site" evidence="1">
    <location>
        <position position="308"/>
    </location>
    <ligand>
        <name>ATP</name>
        <dbReference type="ChEBI" id="CHEBI:30616"/>
    </ligand>
</feature>
<dbReference type="PROSITE" id="PS00107">
    <property type="entry name" value="PROTEIN_KINASE_ATP"/>
    <property type="match status" value="1"/>
</dbReference>
<name>A0AAD4X3D3_9MAGN</name>
<keyword evidence="1" id="KW-0547">Nucleotide-binding</keyword>
<dbReference type="AlphaFoldDB" id="A0AAD4X3D3"/>
<dbReference type="EMBL" id="JAJJMB010017752">
    <property type="protein sequence ID" value="KAI3835258.1"/>
    <property type="molecule type" value="Genomic_DNA"/>
</dbReference>
<dbReference type="InterPro" id="IPR017441">
    <property type="entry name" value="Protein_kinase_ATP_BS"/>
</dbReference>
<evidence type="ECO:0000259" key="2">
    <source>
        <dbReference type="PROSITE" id="PS50011"/>
    </source>
</evidence>
<organism evidence="3 4">
    <name type="scientific">Papaver atlanticum</name>
    <dbReference type="NCBI Taxonomy" id="357466"/>
    <lineage>
        <taxon>Eukaryota</taxon>
        <taxon>Viridiplantae</taxon>
        <taxon>Streptophyta</taxon>
        <taxon>Embryophyta</taxon>
        <taxon>Tracheophyta</taxon>
        <taxon>Spermatophyta</taxon>
        <taxon>Magnoliopsida</taxon>
        <taxon>Ranunculales</taxon>
        <taxon>Papaveraceae</taxon>
        <taxon>Papaveroideae</taxon>
        <taxon>Papaver</taxon>
    </lineage>
</organism>
<comment type="caution">
    <text evidence="3">The sequence shown here is derived from an EMBL/GenBank/DDBJ whole genome shotgun (WGS) entry which is preliminary data.</text>
</comment>
<dbReference type="Gene3D" id="3.30.200.20">
    <property type="entry name" value="Phosphorylase Kinase, domain 1"/>
    <property type="match status" value="1"/>
</dbReference>
<dbReference type="GO" id="GO:0004672">
    <property type="term" value="F:protein kinase activity"/>
    <property type="evidence" value="ECO:0007669"/>
    <property type="project" value="InterPro"/>
</dbReference>
<evidence type="ECO:0000313" key="4">
    <source>
        <dbReference type="Proteomes" id="UP001202328"/>
    </source>
</evidence>
<evidence type="ECO:0000313" key="3">
    <source>
        <dbReference type="EMBL" id="KAI3835258.1"/>
    </source>
</evidence>
<dbReference type="PANTHER" id="PTHR23257">
    <property type="entry name" value="SERINE-THREONINE PROTEIN KINASE"/>
    <property type="match status" value="1"/>
</dbReference>